<evidence type="ECO:0000313" key="2">
    <source>
        <dbReference type="EMBL" id="JAH04755.1"/>
    </source>
</evidence>
<dbReference type="AlphaFoldDB" id="A0A0E9PL13"/>
<proteinExistence type="predicted"/>
<reference evidence="2" key="1">
    <citation type="submission" date="2014-11" db="EMBL/GenBank/DDBJ databases">
        <authorList>
            <person name="Amaro Gonzalez C."/>
        </authorList>
    </citation>
    <scope>NUCLEOTIDE SEQUENCE</scope>
</reference>
<dbReference type="EMBL" id="GBXM01103822">
    <property type="protein sequence ID" value="JAH04755.1"/>
    <property type="molecule type" value="Transcribed_RNA"/>
</dbReference>
<feature type="transmembrane region" description="Helical" evidence="1">
    <location>
        <begin position="6"/>
        <end position="22"/>
    </location>
</feature>
<keyword evidence="1" id="KW-1133">Transmembrane helix</keyword>
<keyword evidence="1" id="KW-0812">Transmembrane</keyword>
<keyword evidence="1" id="KW-0472">Membrane</keyword>
<protein>
    <submittedName>
        <fullName evidence="2">Uncharacterized protein</fullName>
    </submittedName>
</protein>
<organism evidence="2">
    <name type="scientific">Anguilla anguilla</name>
    <name type="common">European freshwater eel</name>
    <name type="synonym">Muraena anguilla</name>
    <dbReference type="NCBI Taxonomy" id="7936"/>
    <lineage>
        <taxon>Eukaryota</taxon>
        <taxon>Metazoa</taxon>
        <taxon>Chordata</taxon>
        <taxon>Craniata</taxon>
        <taxon>Vertebrata</taxon>
        <taxon>Euteleostomi</taxon>
        <taxon>Actinopterygii</taxon>
        <taxon>Neopterygii</taxon>
        <taxon>Teleostei</taxon>
        <taxon>Anguilliformes</taxon>
        <taxon>Anguillidae</taxon>
        <taxon>Anguilla</taxon>
    </lineage>
</organism>
<name>A0A0E9PL13_ANGAN</name>
<evidence type="ECO:0000256" key="1">
    <source>
        <dbReference type="SAM" id="Phobius"/>
    </source>
</evidence>
<sequence length="61" mass="7081">MPLKLNLLGLIFCCFFVISYFTNKYVLSVLKFTFPTVFQGWADLRWGLAAPGFLESLDWLK</sequence>
<reference evidence="2" key="2">
    <citation type="journal article" date="2015" name="Fish Shellfish Immunol.">
        <title>Early steps in the European eel (Anguilla anguilla)-Vibrio vulnificus interaction in the gills: Role of the RtxA13 toxin.</title>
        <authorList>
            <person name="Callol A."/>
            <person name="Pajuelo D."/>
            <person name="Ebbesson L."/>
            <person name="Teles M."/>
            <person name="MacKenzie S."/>
            <person name="Amaro C."/>
        </authorList>
    </citation>
    <scope>NUCLEOTIDE SEQUENCE</scope>
</reference>
<accession>A0A0E9PL13</accession>